<comment type="caution">
    <text evidence="1">The sequence shown here is derived from an EMBL/GenBank/DDBJ whole genome shotgun (WGS) entry which is preliminary data.</text>
</comment>
<evidence type="ECO:0000313" key="1">
    <source>
        <dbReference type="EMBL" id="MDN7799815.1"/>
    </source>
</evidence>
<reference evidence="1" key="1">
    <citation type="submission" date="2023-07" db="EMBL/GenBank/DDBJ databases">
        <title>A collection of bacterial strains from the Burkholderia cepacia Research Laboratory and Repository.</title>
        <authorList>
            <person name="Lipuma J."/>
            <person name="Spilker T."/>
            <person name="Caverly L."/>
        </authorList>
    </citation>
    <scope>NUCLEOTIDE SEQUENCE</scope>
    <source>
        <strain evidence="1">AU44268</strain>
    </source>
</reference>
<dbReference type="RefSeq" id="WP_196305098.1">
    <property type="nucleotide sequence ID" value="NZ_JAUJRV010000057.1"/>
</dbReference>
<sequence>MAANQPSDSVWSESGRQSYRYTGEVMASEPNWKSRVTAKITEKFICLVPQSGYRLAMSEPTATEYLLAPDVSDDVLGEAIRSALTESRFLSLEEANALRLTADSRYTEWVRSLTDRYGYKTKQALFRNMRSCSIALSGDELVLSPSHHDKLDSWSRTKGDGIEDVIISFRSSSGELGAALRLAFSRCTG</sequence>
<protein>
    <submittedName>
        <fullName evidence="1">Contact-dependent growth inhibition system immunity protein</fullName>
    </submittedName>
</protein>
<accession>A0AAW7TE91</accession>
<dbReference type="SUPFAM" id="SSF160207">
    <property type="entry name" value="NMB0488-like"/>
    <property type="match status" value="1"/>
</dbReference>
<dbReference type="AlphaFoldDB" id="A0AAW7TE91"/>
<dbReference type="CDD" id="cd13445">
    <property type="entry name" value="CDI_inhibitor_EC869_like"/>
    <property type="match status" value="1"/>
</dbReference>
<organism evidence="1 2">
    <name type="scientific">Burkholderia vietnamiensis</name>
    <dbReference type="NCBI Taxonomy" id="60552"/>
    <lineage>
        <taxon>Bacteria</taxon>
        <taxon>Pseudomonadati</taxon>
        <taxon>Pseudomonadota</taxon>
        <taxon>Betaproteobacteria</taxon>
        <taxon>Burkholderiales</taxon>
        <taxon>Burkholderiaceae</taxon>
        <taxon>Burkholderia</taxon>
        <taxon>Burkholderia cepacia complex</taxon>
    </lineage>
</organism>
<evidence type="ECO:0000313" key="2">
    <source>
        <dbReference type="Proteomes" id="UP001171620"/>
    </source>
</evidence>
<dbReference type="InterPro" id="IPR009888">
    <property type="entry name" value="CdiI_Proteobact"/>
</dbReference>
<name>A0AAW7TE91_BURVI</name>
<gene>
    <name evidence="1" type="ORF">QZM33_33350</name>
</gene>
<dbReference type="InterPro" id="IPR037891">
    <property type="entry name" value="Cdil-like_sf"/>
</dbReference>
<dbReference type="Pfam" id="PF07262">
    <property type="entry name" value="CdiI"/>
    <property type="match status" value="1"/>
</dbReference>
<dbReference type="Proteomes" id="UP001171620">
    <property type="component" value="Unassembled WGS sequence"/>
</dbReference>
<proteinExistence type="predicted"/>
<dbReference type="EMBL" id="JAUJRV010000057">
    <property type="protein sequence ID" value="MDN7799815.1"/>
    <property type="molecule type" value="Genomic_DNA"/>
</dbReference>
<dbReference type="Gene3D" id="3.40.1590.10">
    <property type="entry name" value="NMB0488-like"/>
    <property type="match status" value="1"/>
</dbReference>